<reference evidence="1 2" key="1">
    <citation type="submission" date="2024-06" db="EMBL/GenBank/DDBJ databases">
        <title>Draft genome sequence of Helicobacter trogontum NHP16-4001.</title>
        <authorList>
            <person name="Rimbara E."/>
            <person name="Suzuki M."/>
        </authorList>
    </citation>
    <scope>NUCLEOTIDE SEQUENCE [LARGE SCALE GENOMIC DNA]</scope>
    <source>
        <strain evidence="1 2">NHP16-4001</strain>
    </source>
</reference>
<accession>A0ABQ0D4A4</accession>
<dbReference type="RefSeq" id="WP_237022188.1">
    <property type="nucleotide sequence ID" value="NZ_BAAFHN010000025.1"/>
</dbReference>
<comment type="caution">
    <text evidence="1">The sequence shown here is derived from an EMBL/GenBank/DDBJ whole genome shotgun (WGS) entry which is preliminary data.</text>
</comment>
<dbReference type="EMBL" id="BAAFHN010000025">
    <property type="protein sequence ID" value="GAB0173171.1"/>
    <property type="molecule type" value="Genomic_DNA"/>
</dbReference>
<evidence type="ECO:0008006" key="3">
    <source>
        <dbReference type="Google" id="ProtNLM"/>
    </source>
</evidence>
<sequence>MSHANYAYRVFNFTKEGVKMLNYKQVLNHSVKVGLVAGSVLMLAACSGEPKKSKHAKYASQELEPNARQFAVYKSVGYAIDPQHPPYEPKTLNENARGIAVAYSVPYNCKVLGEVEGKDEASGKAGPTFEQIREGATNDLRNQAADLVRGGQRLMLSITKEAMICQMRTKKDKYQEEDCTLWNKLPDNGQILSYRIHANVFECGEK</sequence>
<organism evidence="1 2">
    <name type="scientific">Helicobacter trogontum</name>
    <dbReference type="NCBI Taxonomy" id="50960"/>
    <lineage>
        <taxon>Bacteria</taxon>
        <taxon>Pseudomonadati</taxon>
        <taxon>Campylobacterota</taxon>
        <taxon>Epsilonproteobacteria</taxon>
        <taxon>Campylobacterales</taxon>
        <taxon>Helicobacteraceae</taxon>
        <taxon>Helicobacter</taxon>
    </lineage>
</organism>
<protein>
    <recommendedName>
        <fullName evidence="3">DUF4156 domain-containing protein</fullName>
    </recommendedName>
</protein>
<proteinExistence type="predicted"/>
<name>A0ABQ0D4A4_9HELI</name>
<keyword evidence="2" id="KW-1185">Reference proteome</keyword>
<evidence type="ECO:0000313" key="1">
    <source>
        <dbReference type="EMBL" id="GAB0173171.1"/>
    </source>
</evidence>
<evidence type="ECO:0000313" key="2">
    <source>
        <dbReference type="Proteomes" id="UP001562457"/>
    </source>
</evidence>
<gene>
    <name evidence="1" type="ORF">NHP164001_11870</name>
</gene>
<dbReference type="Proteomes" id="UP001562457">
    <property type="component" value="Unassembled WGS sequence"/>
</dbReference>